<dbReference type="SUPFAM" id="SSF102198">
    <property type="entry name" value="Putative cyclase"/>
    <property type="match status" value="1"/>
</dbReference>
<dbReference type="Proteomes" id="UP001474120">
    <property type="component" value="Unassembled WGS sequence"/>
</dbReference>
<dbReference type="RefSeq" id="WP_342160295.1">
    <property type="nucleotide sequence ID" value="NZ_JBCDNA010000002.1"/>
</dbReference>
<keyword evidence="1" id="KW-0378">Hydrolase</keyword>
<dbReference type="Pfam" id="PF04199">
    <property type="entry name" value="Cyclase"/>
    <property type="match status" value="1"/>
</dbReference>
<name>A0ABU9L3Q8_9FLAO</name>
<sequence>MILTITLDKQRFDFDTSLVKDLSIPLEFNGSQPRVYGVNRAGSHTYEGDGFIGDTRKGGACNFEKLTLVPHCNGTHTECIGHITHKRFSVQEQLKDSLIPCTLISILPENAMNSSEDYDPPKEKGDAFVSRSALEKALKPVSKLFLKALIIRTLPNDHTKLSRNYSEQKPPFLSLDAMNFITELGVEHILVDLPSIDRAYDQGKLNTHRLFWNVKPGSHETTAHSLLNKTITEMIYAADEIVDGSYLLNLQIAPFVSDAAPSRPLLYPLIKA</sequence>
<protein>
    <submittedName>
        <fullName evidence="1">Cyclase family protein</fullName>
        <ecNumber evidence="1">3.5.-.-</ecNumber>
    </submittedName>
</protein>
<keyword evidence="2" id="KW-1185">Reference proteome</keyword>
<dbReference type="GO" id="GO:0016787">
    <property type="term" value="F:hydrolase activity"/>
    <property type="evidence" value="ECO:0007669"/>
    <property type="project" value="UniProtKB-KW"/>
</dbReference>
<proteinExistence type="predicted"/>
<dbReference type="InterPro" id="IPR007325">
    <property type="entry name" value="KFase/CYL"/>
</dbReference>
<accession>A0ABU9L3Q8</accession>
<dbReference type="EC" id="3.5.-.-" evidence="1"/>
<evidence type="ECO:0000313" key="2">
    <source>
        <dbReference type="Proteomes" id="UP001474120"/>
    </source>
</evidence>
<dbReference type="InterPro" id="IPR037175">
    <property type="entry name" value="KFase_sf"/>
</dbReference>
<organism evidence="1 2">
    <name type="scientific">Lutimonas vermicola</name>
    <dbReference type="NCBI Taxonomy" id="414288"/>
    <lineage>
        <taxon>Bacteria</taxon>
        <taxon>Pseudomonadati</taxon>
        <taxon>Bacteroidota</taxon>
        <taxon>Flavobacteriia</taxon>
        <taxon>Flavobacteriales</taxon>
        <taxon>Flavobacteriaceae</taxon>
        <taxon>Lutimonas</taxon>
    </lineage>
</organism>
<evidence type="ECO:0000313" key="1">
    <source>
        <dbReference type="EMBL" id="MEL4456222.1"/>
    </source>
</evidence>
<gene>
    <name evidence="1" type="ORF">AABB81_09970</name>
</gene>
<reference evidence="1 2" key="1">
    <citation type="submission" date="2024-04" db="EMBL/GenBank/DDBJ databases">
        <title>whole genome sequencing of Lutimonas vermicola strain IMCC1616.</title>
        <authorList>
            <person name="Bae S.S."/>
        </authorList>
    </citation>
    <scope>NUCLEOTIDE SEQUENCE [LARGE SCALE GENOMIC DNA]</scope>
    <source>
        <strain evidence="1 2">IMCC1616</strain>
    </source>
</reference>
<comment type="caution">
    <text evidence="1">The sequence shown here is derived from an EMBL/GenBank/DDBJ whole genome shotgun (WGS) entry which is preliminary data.</text>
</comment>
<dbReference type="Gene3D" id="3.50.30.50">
    <property type="entry name" value="Putative cyclase"/>
    <property type="match status" value="1"/>
</dbReference>
<dbReference type="EMBL" id="JBCDNA010000002">
    <property type="protein sequence ID" value="MEL4456222.1"/>
    <property type="molecule type" value="Genomic_DNA"/>
</dbReference>